<accession>A0A7C8R7J6</accession>
<dbReference type="OrthoDB" id="4405280at2759"/>
<gene>
    <name evidence="2" type="ORF">TWF970_006876</name>
</gene>
<dbReference type="PROSITE" id="PS51212">
    <property type="entry name" value="WSC"/>
    <property type="match status" value="1"/>
</dbReference>
<dbReference type="Proteomes" id="UP000474640">
    <property type="component" value="Unassembled WGS sequence"/>
</dbReference>
<dbReference type="EMBL" id="JAABOJ010000038">
    <property type="protein sequence ID" value="KAF3275428.1"/>
    <property type="molecule type" value="Genomic_DNA"/>
</dbReference>
<name>A0A7C8R7J6_ORBOL</name>
<evidence type="ECO:0000259" key="1">
    <source>
        <dbReference type="PROSITE" id="PS51212"/>
    </source>
</evidence>
<evidence type="ECO:0000313" key="3">
    <source>
        <dbReference type="Proteomes" id="UP000474640"/>
    </source>
</evidence>
<dbReference type="SUPFAM" id="SSF69304">
    <property type="entry name" value="Tricorn protease N-terminal domain"/>
    <property type="match status" value="1"/>
</dbReference>
<dbReference type="AlphaFoldDB" id="A0A7C8R7J6"/>
<evidence type="ECO:0000313" key="2">
    <source>
        <dbReference type="EMBL" id="KAF3275428.1"/>
    </source>
</evidence>
<reference evidence="2 3" key="1">
    <citation type="submission" date="2020-01" db="EMBL/GenBank/DDBJ databases">
        <authorList>
            <person name="Palmer J.M."/>
        </authorList>
    </citation>
    <scope>NUCLEOTIDE SEQUENCE [LARGE SCALE GENOMIC DNA]</scope>
    <source>
        <strain evidence="2 3">TWF970</strain>
    </source>
</reference>
<organism evidence="2 3">
    <name type="scientific">Orbilia oligospora</name>
    <name type="common">Nematode-trapping fungus</name>
    <name type="synonym">Arthrobotrys oligospora</name>
    <dbReference type="NCBI Taxonomy" id="2813651"/>
    <lineage>
        <taxon>Eukaryota</taxon>
        <taxon>Fungi</taxon>
        <taxon>Dikarya</taxon>
        <taxon>Ascomycota</taxon>
        <taxon>Pezizomycotina</taxon>
        <taxon>Orbiliomycetes</taxon>
        <taxon>Orbiliales</taxon>
        <taxon>Orbiliaceae</taxon>
        <taxon>Orbilia</taxon>
    </lineage>
</organism>
<sequence>MTESACKNSCFGTDFSFAAVDGVWCFCGSEVVDAPLAKLGDDECDSACPGVENQQCRGGGLTRIWFCSSDPQVSIIQDRTGMGTTESESPVVSSTTVAPDRFFIGTTLDEPSVTVDPMFVTVGFLPATPAASLVTKLCPAAPVDPFARENTTITIISISTETKVSTKIKVSTKVKTVTKTKISTKTGVSTTTQIIFITAVPIQTQVTAISQIQTATKSIVALPIQNPNTKESFCCPDRGFIMNETGLFTLDLNSHEPTTRVELSEEISSPGALAYNTLDHSLYLIELSSSNLMRVSADESIKRINLNPYSPKFGEIVNEGITKRWENGPVRISDWVSIPSAGRILWSLAACDPDSEQLALWKFELDTGNWYPARRFSHKLKANIKSCFGPDTGQLLCIAEDGSRYLTNVKHETMPPVMTWSPTGPSNADWLGNGARCVLNTQEISIPNFGSGVGYDESSYTRLNPLNISTFTS</sequence>
<protein>
    <recommendedName>
        <fullName evidence="1">WSC domain-containing protein</fullName>
    </recommendedName>
</protein>
<feature type="domain" description="WSC" evidence="1">
    <location>
        <begin position="1"/>
        <end position="68"/>
    </location>
</feature>
<dbReference type="InterPro" id="IPR002889">
    <property type="entry name" value="WSC_carb-bd"/>
</dbReference>
<proteinExistence type="predicted"/>
<dbReference type="Pfam" id="PF01822">
    <property type="entry name" value="WSC"/>
    <property type="match status" value="1"/>
</dbReference>
<comment type="caution">
    <text evidence="2">The sequence shown here is derived from an EMBL/GenBank/DDBJ whole genome shotgun (WGS) entry which is preliminary data.</text>
</comment>